<accession>A0ABS5REB0</accession>
<sequence length="184" mass="19872">MLLTAGVVVGCAHGGTKTVEGKATAASESASASSTVPPDQVVHQWDTRTLPCANPDYTEGPPVNRFGIVPDGTYPYADDIRAQLQDLTAVGSPEFVAGRIQHLNVILVLTESDMTIEDRDGSRNVDRANKDKTLEAQAVRQAQQMLSVQKSQYDNAVKNTLDQLRNGPDFQVPADSFTDSKMCH</sequence>
<dbReference type="EMBL" id="JAHCLR010000004">
    <property type="protein sequence ID" value="MBS9532622.1"/>
    <property type="molecule type" value="Genomic_DNA"/>
</dbReference>
<organism evidence="2 3">
    <name type="scientific">Mycolicibacter acidiphilus</name>
    <dbReference type="NCBI Taxonomy" id="2835306"/>
    <lineage>
        <taxon>Bacteria</taxon>
        <taxon>Bacillati</taxon>
        <taxon>Actinomycetota</taxon>
        <taxon>Actinomycetes</taxon>
        <taxon>Mycobacteriales</taxon>
        <taxon>Mycobacteriaceae</taxon>
        <taxon>Mycolicibacter</taxon>
    </lineage>
</organism>
<comment type="caution">
    <text evidence="2">The sequence shown here is derived from an EMBL/GenBank/DDBJ whole genome shotgun (WGS) entry which is preliminary data.</text>
</comment>
<evidence type="ECO:0000256" key="1">
    <source>
        <dbReference type="SAM" id="MobiDB-lite"/>
    </source>
</evidence>
<name>A0ABS5REB0_9MYCO</name>
<evidence type="ECO:0008006" key="4">
    <source>
        <dbReference type="Google" id="ProtNLM"/>
    </source>
</evidence>
<gene>
    <name evidence="2" type="ORF">KIH27_03365</name>
</gene>
<proteinExistence type="predicted"/>
<reference evidence="2 3" key="1">
    <citation type="submission" date="2021-05" db="EMBL/GenBank/DDBJ databases">
        <title>Mycobacterium acidophilum sp. nov., an extremely acid-tolerant member of the genus Mycobacterium.</title>
        <authorList>
            <person name="Xia J."/>
        </authorList>
    </citation>
    <scope>NUCLEOTIDE SEQUENCE [LARGE SCALE GENOMIC DNA]</scope>
    <source>
        <strain evidence="2 3">M1</strain>
    </source>
</reference>
<dbReference type="Proteomes" id="UP001519535">
    <property type="component" value="Unassembled WGS sequence"/>
</dbReference>
<evidence type="ECO:0000313" key="2">
    <source>
        <dbReference type="EMBL" id="MBS9532622.1"/>
    </source>
</evidence>
<protein>
    <recommendedName>
        <fullName evidence="4">Lipoprotein</fullName>
    </recommendedName>
</protein>
<evidence type="ECO:0000313" key="3">
    <source>
        <dbReference type="Proteomes" id="UP001519535"/>
    </source>
</evidence>
<feature type="region of interest" description="Disordered" evidence="1">
    <location>
        <begin position="164"/>
        <end position="184"/>
    </location>
</feature>
<keyword evidence="3" id="KW-1185">Reference proteome</keyword>
<dbReference type="RefSeq" id="WP_214091514.1">
    <property type="nucleotide sequence ID" value="NZ_JAHCLR010000004.1"/>
</dbReference>